<comment type="caution">
    <text evidence="2">The sequence shown here is derived from an EMBL/GenBank/DDBJ whole genome shotgun (WGS) entry which is preliminary data.</text>
</comment>
<dbReference type="PANTHER" id="PTHR14136">
    <property type="entry name" value="BTB_POZ DOMAIN-CONTAINING PROTEIN KCTD9"/>
    <property type="match status" value="1"/>
</dbReference>
<evidence type="ECO:0000313" key="2">
    <source>
        <dbReference type="EMBL" id="NGO81090.1"/>
    </source>
</evidence>
<organism evidence="2 3">
    <name type="scientific">Streptomyces mesophilus</name>
    <dbReference type="NCBI Taxonomy" id="1775132"/>
    <lineage>
        <taxon>Bacteria</taxon>
        <taxon>Bacillati</taxon>
        <taxon>Actinomycetota</taxon>
        <taxon>Actinomycetes</taxon>
        <taxon>Kitasatosporales</taxon>
        <taxon>Streptomycetaceae</taxon>
        <taxon>Streptomyces</taxon>
    </lineage>
</organism>
<keyword evidence="1" id="KW-0812">Transmembrane</keyword>
<dbReference type="InterPro" id="IPR001646">
    <property type="entry name" value="5peptide_repeat"/>
</dbReference>
<name>A0A6G4XWE6_9ACTN</name>
<evidence type="ECO:0000256" key="1">
    <source>
        <dbReference type="SAM" id="Phobius"/>
    </source>
</evidence>
<keyword evidence="1" id="KW-0472">Membrane</keyword>
<dbReference type="AlphaFoldDB" id="A0A6G4XWE6"/>
<dbReference type="SUPFAM" id="SSF141571">
    <property type="entry name" value="Pentapeptide repeat-like"/>
    <property type="match status" value="1"/>
</dbReference>
<dbReference type="RefSeq" id="WP_165336493.1">
    <property type="nucleotide sequence ID" value="NZ_JAAKZW010000282.1"/>
</dbReference>
<evidence type="ECO:0000313" key="3">
    <source>
        <dbReference type="Proteomes" id="UP000481109"/>
    </source>
</evidence>
<dbReference type="Pfam" id="PF00805">
    <property type="entry name" value="Pentapeptide"/>
    <property type="match status" value="2"/>
</dbReference>
<keyword evidence="1" id="KW-1133">Transmembrane helix</keyword>
<keyword evidence="3" id="KW-1185">Reference proteome</keyword>
<dbReference type="Gene3D" id="2.160.20.80">
    <property type="entry name" value="E3 ubiquitin-protein ligase SopA"/>
    <property type="match status" value="1"/>
</dbReference>
<proteinExistence type="predicted"/>
<gene>
    <name evidence="2" type="ORF">G6045_36325</name>
</gene>
<dbReference type="Proteomes" id="UP000481109">
    <property type="component" value="Unassembled WGS sequence"/>
</dbReference>
<reference evidence="2 3" key="1">
    <citation type="submission" date="2020-02" db="EMBL/GenBank/DDBJ databases">
        <title>Whole-genome analyses of novel actinobacteria.</title>
        <authorList>
            <person name="Sahin N."/>
            <person name="Tokatli A."/>
        </authorList>
    </citation>
    <scope>NUCLEOTIDE SEQUENCE [LARGE SCALE GENOMIC DNA]</scope>
    <source>
        <strain evidence="2 3">YC504</strain>
    </source>
</reference>
<feature type="transmembrane region" description="Helical" evidence="1">
    <location>
        <begin position="44"/>
        <end position="68"/>
    </location>
</feature>
<accession>A0A6G4XWE6</accession>
<dbReference type="PANTHER" id="PTHR14136:SF17">
    <property type="entry name" value="BTB_POZ DOMAIN-CONTAINING PROTEIN KCTD9"/>
    <property type="match status" value="1"/>
</dbReference>
<sequence>MLVVVAGLTLLAGLPWLVVEGPYYLDDNVDDLLGRNGTESGGAALVTGLRTALVACVATVGAGIALVYTVRNYRLTRRGQVTDRFTKALERLGSEEIYVRIGGVLALEQIVQDAPEQATHAAQVLGHFVRERAPDAVPSAYRREVLRPSRPASDVQDALRALTRPASRTHLDARDTLDLPGLHLAGADLFGADLTNADLYKADLTDADLRGADLTKADLRGADLTNALLLYADLTSARLREADLTNVLLLHADLAKADLRGADLTKAGLRGADLTSADLRGADLTKADLRRADLREADLTTARGLTAEQLQVARLDGAQLPAGLVAEPGTASS</sequence>
<protein>
    <submittedName>
        <fullName evidence="2">Pentapeptide repeat-containing protein</fullName>
    </submittedName>
</protein>
<dbReference type="InterPro" id="IPR051082">
    <property type="entry name" value="Pentapeptide-BTB/POZ_domain"/>
</dbReference>
<dbReference type="EMBL" id="JAAKZW010000282">
    <property type="protein sequence ID" value="NGO81090.1"/>
    <property type="molecule type" value="Genomic_DNA"/>
</dbReference>